<proteinExistence type="predicted"/>
<name>A0ACB8S7S9_9AGAM</name>
<keyword evidence="2" id="KW-1185">Reference proteome</keyword>
<dbReference type="Proteomes" id="UP000814033">
    <property type="component" value="Unassembled WGS sequence"/>
</dbReference>
<reference evidence="1" key="2">
    <citation type="journal article" date="2022" name="New Phytol.">
        <title>Evolutionary transition to the ectomycorrhizal habit in the genomes of a hyperdiverse lineage of mushroom-forming fungi.</title>
        <authorList>
            <person name="Looney B."/>
            <person name="Miyauchi S."/>
            <person name="Morin E."/>
            <person name="Drula E."/>
            <person name="Courty P.E."/>
            <person name="Kohler A."/>
            <person name="Kuo A."/>
            <person name="LaButti K."/>
            <person name="Pangilinan J."/>
            <person name="Lipzen A."/>
            <person name="Riley R."/>
            <person name="Andreopoulos W."/>
            <person name="He G."/>
            <person name="Johnson J."/>
            <person name="Nolan M."/>
            <person name="Tritt A."/>
            <person name="Barry K.W."/>
            <person name="Grigoriev I.V."/>
            <person name="Nagy L.G."/>
            <person name="Hibbett D."/>
            <person name="Henrissat B."/>
            <person name="Matheny P.B."/>
            <person name="Labbe J."/>
            <person name="Martin F.M."/>
        </authorList>
    </citation>
    <scope>NUCLEOTIDE SEQUENCE</scope>
    <source>
        <strain evidence="1">FP105234-sp</strain>
    </source>
</reference>
<gene>
    <name evidence="1" type="ORF">FA95DRAFT_1484301</name>
</gene>
<evidence type="ECO:0000313" key="1">
    <source>
        <dbReference type="EMBL" id="KAI0052001.1"/>
    </source>
</evidence>
<protein>
    <submittedName>
        <fullName evidence="1">NAD-P-binding protein</fullName>
    </submittedName>
</protein>
<reference evidence="1" key="1">
    <citation type="submission" date="2021-02" db="EMBL/GenBank/DDBJ databases">
        <authorList>
            <consortium name="DOE Joint Genome Institute"/>
            <person name="Ahrendt S."/>
            <person name="Looney B.P."/>
            <person name="Miyauchi S."/>
            <person name="Morin E."/>
            <person name="Drula E."/>
            <person name="Courty P.E."/>
            <person name="Chicoki N."/>
            <person name="Fauchery L."/>
            <person name="Kohler A."/>
            <person name="Kuo A."/>
            <person name="Labutti K."/>
            <person name="Pangilinan J."/>
            <person name="Lipzen A."/>
            <person name="Riley R."/>
            <person name="Andreopoulos W."/>
            <person name="He G."/>
            <person name="Johnson J."/>
            <person name="Barry K.W."/>
            <person name="Grigoriev I.V."/>
            <person name="Nagy L."/>
            <person name="Hibbett D."/>
            <person name="Henrissat B."/>
            <person name="Matheny P.B."/>
            <person name="Labbe J."/>
            <person name="Martin F."/>
        </authorList>
    </citation>
    <scope>NUCLEOTIDE SEQUENCE</scope>
    <source>
        <strain evidence="1">FP105234-sp</strain>
    </source>
</reference>
<accession>A0ACB8S7S9</accession>
<comment type="caution">
    <text evidence="1">The sequence shown here is derived from an EMBL/GenBank/DDBJ whole genome shotgun (WGS) entry which is preliminary data.</text>
</comment>
<organism evidence="1 2">
    <name type="scientific">Auriscalpium vulgare</name>
    <dbReference type="NCBI Taxonomy" id="40419"/>
    <lineage>
        <taxon>Eukaryota</taxon>
        <taxon>Fungi</taxon>
        <taxon>Dikarya</taxon>
        <taxon>Basidiomycota</taxon>
        <taxon>Agaricomycotina</taxon>
        <taxon>Agaricomycetes</taxon>
        <taxon>Russulales</taxon>
        <taxon>Auriscalpiaceae</taxon>
        <taxon>Auriscalpium</taxon>
    </lineage>
</organism>
<dbReference type="EMBL" id="MU275848">
    <property type="protein sequence ID" value="KAI0052001.1"/>
    <property type="molecule type" value="Genomic_DNA"/>
</dbReference>
<sequence>MGNFWSALAESFPPKPTWGVYNIPDLTGKVVIVTGGNAGIGKETVKALLQHNAKVYMAARSEERAQASITALKEETGKDAIFLKLDLADLPQVRMAAEDFLSKEKELHILFLNAGLMACPVDWTTAQGYDMQFGTNVIGHFFLTQLLLPALLAATSASPAHEKARVVTTSSSGSFLTNDVFWDSIVDGPARRKRQPYPLYFSSKFANVVVARELARRHGDNLVSTSLNPGNLKTELSRHLGWFPHRKMFLYDVPLGALTQLRAGTAPEAADWNGKYLKPWGRIGKANPKAEDPAVGEKLWARLEEEVKQY</sequence>
<evidence type="ECO:0000313" key="2">
    <source>
        <dbReference type="Proteomes" id="UP000814033"/>
    </source>
</evidence>